<dbReference type="Pfam" id="PF00196">
    <property type="entry name" value="GerE"/>
    <property type="match status" value="1"/>
</dbReference>
<dbReference type="PANTHER" id="PTHR43214">
    <property type="entry name" value="TWO-COMPONENT RESPONSE REGULATOR"/>
    <property type="match status" value="1"/>
</dbReference>
<dbReference type="PROSITE" id="PS50043">
    <property type="entry name" value="HTH_LUXR_2"/>
    <property type="match status" value="1"/>
</dbReference>
<dbReference type="PANTHER" id="PTHR43214:SF43">
    <property type="entry name" value="TWO-COMPONENT RESPONSE REGULATOR"/>
    <property type="match status" value="1"/>
</dbReference>
<dbReference type="SMART" id="SM00448">
    <property type="entry name" value="REC"/>
    <property type="match status" value="1"/>
</dbReference>
<evidence type="ECO:0000259" key="4">
    <source>
        <dbReference type="PROSITE" id="PS50043"/>
    </source>
</evidence>
<accession>A0A7K1TCP8</accession>
<evidence type="ECO:0000313" key="6">
    <source>
        <dbReference type="EMBL" id="MVN76194.1"/>
    </source>
</evidence>
<dbReference type="GO" id="GO:0006355">
    <property type="term" value="P:regulation of DNA-templated transcription"/>
    <property type="evidence" value="ECO:0007669"/>
    <property type="project" value="InterPro"/>
</dbReference>
<dbReference type="InterPro" id="IPR058245">
    <property type="entry name" value="NreC/VraR/RcsB-like_REC"/>
</dbReference>
<keyword evidence="2" id="KW-0238">DNA-binding</keyword>
<dbReference type="GO" id="GO:0000160">
    <property type="term" value="P:phosphorelay signal transduction system"/>
    <property type="evidence" value="ECO:0007669"/>
    <property type="project" value="InterPro"/>
</dbReference>
<organism evidence="6 7">
    <name type="scientific">Hymenobacter ginkgonis</name>
    <dbReference type="NCBI Taxonomy" id="2682976"/>
    <lineage>
        <taxon>Bacteria</taxon>
        <taxon>Pseudomonadati</taxon>
        <taxon>Bacteroidota</taxon>
        <taxon>Cytophagia</taxon>
        <taxon>Cytophagales</taxon>
        <taxon>Hymenobacteraceae</taxon>
        <taxon>Hymenobacter</taxon>
    </lineage>
</organism>
<name>A0A7K1TCP8_9BACT</name>
<dbReference type="SMART" id="SM00421">
    <property type="entry name" value="HTH_LUXR"/>
    <property type="match status" value="1"/>
</dbReference>
<dbReference type="Pfam" id="PF00072">
    <property type="entry name" value="Response_reg"/>
    <property type="match status" value="1"/>
</dbReference>
<evidence type="ECO:0000313" key="7">
    <source>
        <dbReference type="Proteomes" id="UP000441336"/>
    </source>
</evidence>
<evidence type="ECO:0000256" key="3">
    <source>
        <dbReference type="PROSITE-ProRule" id="PRU00169"/>
    </source>
</evidence>
<comment type="caution">
    <text evidence="6">The sequence shown here is derived from an EMBL/GenBank/DDBJ whole genome shotgun (WGS) entry which is preliminary data.</text>
</comment>
<evidence type="ECO:0000259" key="5">
    <source>
        <dbReference type="PROSITE" id="PS50110"/>
    </source>
</evidence>
<dbReference type="AlphaFoldDB" id="A0A7K1TCP8"/>
<dbReference type="SUPFAM" id="SSF52172">
    <property type="entry name" value="CheY-like"/>
    <property type="match status" value="1"/>
</dbReference>
<sequence>MSRIFLVDDHAIVRDGIRALLAAEPNIEVVGEASNGQELLDQLPTTPADVVLLDINMPVLDGLATTLRLQAEFPHVRVLILSMLSHERYIGQLFEAGALGYVLKSADKPEILGAIQMVAAGKYFLCSDLGLSMLRKVLTKAEEPALLPGALEVPLKGGHLSRRETEVLHLLAEGMTTNEIAEKLFTSKRTIETHRQNILEKTQTKNTAALIKLAMIQGLLT</sequence>
<dbReference type="InterPro" id="IPR016032">
    <property type="entry name" value="Sig_transdc_resp-reg_C-effctor"/>
</dbReference>
<dbReference type="PRINTS" id="PR00038">
    <property type="entry name" value="HTHLUXR"/>
</dbReference>
<dbReference type="SUPFAM" id="SSF46894">
    <property type="entry name" value="C-terminal effector domain of the bipartite response regulators"/>
    <property type="match status" value="1"/>
</dbReference>
<dbReference type="CDD" id="cd06170">
    <property type="entry name" value="LuxR_C_like"/>
    <property type="match status" value="1"/>
</dbReference>
<proteinExistence type="predicted"/>
<dbReference type="InterPro" id="IPR039420">
    <property type="entry name" value="WalR-like"/>
</dbReference>
<gene>
    <name evidence="6" type="ORF">GO988_07640</name>
</gene>
<dbReference type="InterPro" id="IPR000792">
    <property type="entry name" value="Tscrpt_reg_LuxR_C"/>
</dbReference>
<dbReference type="Proteomes" id="UP000441336">
    <property type="component" value="Unassembled WGS sequence"/>
</dbReference>
<dbReference type="CDD" id="cd17535">
    <property type="entry name" value="REC_NarL-like"/>
    <property type="match status" value="1"/>
</dbReference>
<evidence type="ECO:0000256" key="1">
    <source>
        <dbReference type="ARBA" id="ARBA00022553"/>
    </source>
</evidence>
<feature type="domain" description="HTH luxR-type" evidence="4">
    <location>
        <begin position="153"/>
        <end position="218"/>
    </location>
</feature>
<feature type="modified residue" description="4-aspartylphosphate" evidence="3">
    <location>
        <position position="54"/>
    </location>
</feature>
<reference evidence="6 7" key="1">
    <citation type="submission" date="2019-12" db="EMBL/GenBank/DDBJ databases">
        <title>Hymenobacter sp. HMF4947 Genome sequencing and assembly.</title>
        <authorList>
            <person name="Kang H."/>
            <person name="Cha I."/>
            <person name="Kim H."/>
            <person name="Joh K."/>
        </authorList>
    </citation>
    <scope>NUCLEOTIDE SEQUENCE [LARGE SCALE GENOMIC DNA]</scope>
    <source>
        <strain evidence="6 7">HMF4947</strain>
    </source>
</reference>
<dbReference type="InterPro" id="IPR011006">
    <property type="entry name" value="CheY-like_superfamily"/>
</dbReference>
<dbReference type="EMBL" id="WQKZ01000002">
    <property type="protein sequence ID" value="MVN76194.1"/>
    <property type="molecule type" value="Genomic_DNA"/>
</dbReference>
<dbReference type="InterPro" id="IPR001789">
    <property type="entry name" value="Sig_transdc_resp-reg_receiver"/>
</dbReference>
<dbReference type="RefSeq" id="WP_157563840.1">
    <property type="nucleotide sequence ID" value="NZ_WQKZ01000002.1"/>
</dbReference>
<dbReference type="Gene3D" id="3.40.50.2300">
    <property type="match status" value="1"/>
</dbReference>
<keyword evidence="1 3" id="KW-0597">Phosphoprotein</keyword>
<keyword evidence="7" id="KW-1185">Reference proteome</keyword>
<dbReference type="PROSITE" id="PS50110">
    <property type="entry name" value="RESPONSE_REGULATORY"/>
    <property type="match status" value="1"/>
</dbReference>
<evidence type="ECO:0000256" key="2">
    <source>
        <dbReference type="ARBA" id="ARBA00023125"/>
    </source>
</evidence>
<protein>
    <submittedName>
        <fullName evidence="6">Response regulator</fullName>
    </submittedName>
</protein>
<dbReference type="GO" id="GO:0003677">
    <property type="term" value="F:DNA binding"/>
    <property type="evidence" value="ECO:0007669"/>
    <property type="project" value="UniProtKB-KW"/>
</dbReference>
<feature type="domain" description="Response regulatory" evidence="5">
    <location>
        <begin position="3"/>
        <end position="119"/>
    </location>
</feature>